<dbReference type="PANTHER" id="PTHR35896">
    <property type="entry name" value="IG-LIKE DOMAIN-CONTAINING PROTEIN"/>
    <property type="match status" value="1"/>
</dbReference>
<dbReference type="AlphaFoldDB" id="K9FEV9"/>
<dbReference type="Proteomes" id="UP000009886">
    <property type="component" value="Unassembled WGS sequence"/>
</dbReference>
<accession>K9FEV9</accession>
<dbReference type="VEuPathDB" id="FungiDB:PDIP_72420"/>
<feature type="transmembrane region" description="Helical" evidence="2">
    <location>
        <begin position="42"/>
        <end position="67"/>
    </location>
</feature>
<keyword evidence="2" id="KW-0812">Transmembrane</keyword>
<evidence type="ECO:0000256" key="1">
    <source>
        <dbReference type="SAM" id="MobiDB-lite"/>
    </source>
</evidence>
<dbReference type="KEGG" id="pdp:PDIP_72420"/>
<dbReference type="RefSeq" id="XP_014531399.2">
    <property type="nucleotide sequence ID" value="XM_014675913.2"/>
</dbReference>
<feature type="region of interest" description="Disordered" evidence="1">
    <location>
        <begin position="1"/>
        <end position="27"/>
    </location>
</feature>
<gene>
    <name evidence="3" type="ORF">PDIP_72420</name>
</gene>
<dbReference type="EMBL" id="AKCU01000454">
    <property type="protein sequence ID" value="EKV07749.1"/>
    <property type="molecule type" value="Genomic_DNA"/>
</dbReference>
<name>K9FEV9_PEND1</name>
<dbReference type="HOGENOM" id="CLU_1094605_0_0_1"/>
<evidence type="ECO:0000256" key="2">
    <source>
        <dbReference type="SAM" id="Phobius"/>
    </source>
</evidence>
<sequence length="254" mass="28815">MDKVFSHDYDPVPKGDADGDSDATITNRPSRRSFQQFLKRNLATITITGLLMVLLLLVVAVITAITVNPFHKVLVVKGPSSDSFAYPESLKGQRQCLPPAPRVRYSCGNSTKEAEALGCAYDPLAGCWLHKECPHDFTHEFAHFNHGKPFVYFYDEAATKQMKDYTELGNNPDFYWTAVREHLVHCLYLLRRGHDVHMRGARLDNMLGDLEHVDHCTNMLANWLRRPDPALEEIVVVHGILEEIHFETAPSCLR</sequence>
<dbReference type="InterPro" id="IPR053008">
    <property type="entry name" value="Phomopsin_biosynth_assoc"/>
</dbReference>
<proteinExistence type="predicted"/>
<organism evidence="3 4">
    <name type="scientific">Penicillium digitatum (strain Pd1 / CECT 20795)</name>
    <name type="common">Green mold</name>
    <dbReference type="NCBI Taxonomy" id="1170230"/>
    <lineage>
        <taxon>Eukaryota</taxon>
        <taxon>Fungi</taxon>
        <taxon>Dikarya</taxon>
        <taxon>Ascomycota</taxon>
        <taxon>Pezizomycotina</taxon>
        <taxon>Eurotiomycetes</taxon>
        <taxon>Eurotiomycetidae</taxon>
        <taxon>Eurotiales</taxon>
        <taxon>Aspergillaceae</taxon>
        <taxon>Penicillium</taxon>
    </lineage>
</organism>
<dbReference type="PANTHER" id="PTHR35896:SF3">
    <property type="entry name" value="MAJOR FACILITATOR SUPERFAMILY TRANSPORTER"/>
    <property type="match status" value="1"/>
</dbReference>
<evidence type="ECO:0000313" key="3">
    <source>
        <dbReference type="EMBL" id="EKV07749.1"/>
    </source>
</evidence>
<feature type="compositionally biased region" description="Basic and acidic residues" evidence="1">
    <location>
        <begin position="1"/>
        <end position="17"/>
    </location>
</feature>
<keyword evidence="2" id="KW-1133">Transmembrane helix</keyword>
<reference evidence="4" key="1">
    <citation type="journal article" date="2012" name="BMC Genomics">
        <title>Genome sequence of the necrotrophic fungus Penicillium digitatum, the main postharvest pathogen of citrus.</title>
        <authorList>
            <person name="Marcet-Houben M."/>
            <person name="Ballester A.-R."/>
            <person name="de la Fuente B."/>
            <person name="Harries E."/>
            <person name="Marcos J.F."/>
            <person name="Gonzalez-Candelas L."/>
            <person name="Gabaldon T."/>
        </authorList>
    </citation>
    <scope>NUCLEOTIDE SEQUENCE [LARGE SCALE GENOMIC DNA]</scope>
    <source>
        <strain evidence="4">Pd1 / CECT 20795</strain>
    </source>
</reference>
<evidence type="ECO:0000313" key="4">
    <source>
        <dbReference type="Proteomes" id="UP000009886"/>
    </source>
</evidence>
<protein>
    <submittedName>
        <fullName evidence="3">Uncharacterized protein</fullName>
    </submittedName>
</protein>
<keyword evidence="2" id="KW-0472">Membrane</keyword>
<dbReference type="GeneID" id="26235558"/>
<dbReference type="OrthoDB" id="3501153at2759"/>
<comment type="caution">
    <text evidence="3">The sequence shown here is derived from an EMBL/GenBank/DDBJ whole genome shotgun (WGS) entry which is preliminary data.</text>
</comment>